<gene>
    <name evidence="3" type="ORF">CSUI_004565</name>
</gene>
<evidence type="ECO:0000313" key="3">
    <source>
        <dbReference type="EMBL" id="PHJ21588.1"/>
    </source>
</evidence>
<keyword evidence="2" id="KW-0812">Transmembrane</keyword>
<evidence type="ECO:0000256" key="1">
    <source>
        <dbReference type="SAM" id="MobiDB-lite"/>
    </source>
</evidence>
<dbReference type="EMBL" id="MIGC01002148">
    <property type="protein sequence ID" value="PHJ21588.1"/>
    <property type="molecule type" value="Genomic_DNA"/>
</dbReference>
<dbReference type="OrthoDB" id="409799at2759"/>
<dbReference type="RefSeq" id="XP_067923270.1">
    <property type="nucleotide sequence ID" value="XM_068064753.1"/>
</dbReference>
<dbReference type="GeneID" id="94427964"/>
<dbReference type="VEuPathDB" id="ToxoDB:CSUI_004565"/>
<proteinExistence type="predicted"/>
<dbReference type="GO" id="GO:0005254">
    <property type="term" value="F:chloride channel activity"/>
    <property type="evidence" value="ECO:0007669"/>
    <property type="project" value="InterPro"/>
</dbReference>
<protein>
    <submittedName>
        <fullName evidence="3">Zinc knuckle domain-containing</fullName>
    </submittedName>
</protein>
<dbReference type="AlphaFoldDB" id="A0A2C6L014"/>
<keyword evidence="2" id="KW-1133">Transmembrane helix</keyword>
<comment type="caution">
    <text evidence="3">The sequence shown here is derived from an EMBL/GenBank/DDBJ whole genome shotgun (WGS) entry which is preliminary data.</text>
</comment>
<feature type="transmembrane region" description="Helical" evidence="2">
    <location>
        <begin position="110"/>
        <end position="132"/>
    </location>
</feature>
<name>A0A2C6L014_9APIC</name>
<keyword evidence="4" id="KW-1185">Reference proteome</keyword>
<reference evidence="3 4" key="1">
    <citation type="journal article" date="2017" name="Int. J. Parasitol.">
        <title>The genome of the protozoan parasite Cystoisospora suis and a reverse vaccinology approach to identify vaccine candidates.</title>
        <authorList>
            <person name="Palmieri N."/>
            <person name="Shrestha A."/>
            <person name="Ruttkowski B."/>
            <person name="Beck T."/>
            <person name="Vogl C."/>
            <person name="Tomley F."/>
            <person name="Blake D.P."/>
            <person name="Joachim A."/>
        </authorList>
    </citation>
    <scope>NUCLEOTIDE SEQUENCE [LARGE SCALE GENOMIC DNA]</scope>
    <source>
        <strain evidence="3 4">Wien I</strain>
    </source>
</reference>
<feature type="region of interest" description="Disordered" evidence="1">
    <location>
        <begin position="189"/>
        <end position="220"/>
    </location>
</feature>
<feature type="region of interest" description="Disordered" evidence="1">
    <location>
        <begin position="366"/>
        <end position="389"/>
    </location>
</feature>
<feature type="transmembrane region" description="Helical" evidence="2">
    <location>
        <begin position="71"/>
        <end position="90"/>
    </location>
</feature>
<evidence type="ECO:0000313" key="4">
    <source>
        <dbReference type="Proteomes" id="UP000221165"/>
    </source>
</evidence>
<keyword evidence="2" id="KW-0472">Membrane</keyword>
<evidence type="ECO:0000256" key="2">
    <source>
        <dbReference type="SAM" id="Phobius"/>
    </source>
</evidence>
<dbReference type="Proteomes" id="UP000221165">
    <property type="component" value="Unassembled WGS sequence"/>
</dbReference>
<accession>A0A2C6L014</accession>
<sequence length="415" mass="44655">MEGNRWNREKEGRLPLRAGIQQPSCILSPSSAAQKMRRKTPGQLIRYSDEVVSSWQAFTLVSGTVFTSRRLWSAVLFYWSLALAICLLILHFESEASRLQYSSFKALVDYLSTLIGFLLGMYVSNSLSRWWALRMHIMHLWGCVDDLCMLACSHILEEDEEVNPATGIAERGSAGDAGRGQHGRRIACEEGHLSCPTSKPGGRVGQAKSIQESQGDAPTDGAGRQELLVAIIEPAGSTGVSAAPAGAEPWSKWEANKAALQIRSPETGGGEKRLTKDSVLRLILRLGMVVVHLTFDAAQRENGNLLYLHTGGLLTAEELSLLQPAPSKAQIVYKSVAFPKDLYVHLMEAECSSFFTVGQSGPLASDTGSAAPSVGARSPPAASGPTSLRLPLSAKGLHVYRDTAATRAEPDLGGA</sequence>
<organism evidence="3 4">
    <name type="scientific">Cystoisospora suis</name>
    <dbReference type="NCBI Taxonomy" id="483139"/>
    <lineage>
        <taxon>Eukaryota</taxon>
        <taxon>Sar</taxon>
        <taxon>Alveolata</taxon>
        <taxon>Apicomplexa</taxon>
        <taxon>Conoidasida</taxon>
        <taxon>Coccidia</taxon>
        <taxon>Eucoccidiorida</taxon>
        <taxon>Eimeriorina</taxon>
        <taxon>Sarcocystidae</taxon>
        <taxon>Cystoisospora</taxon>
    </lineage>
</organism>